<dbReference type="AlphaFoldDB" id="W7WZR6"/>
<accession>W7WZR6</accession>
<gene>
    <name evidence="2" type="ORF">TTHERM_000647529</name>
</gene>
<evidence type="ECO:0000313" key="2">
    <source>
        <dbReference type="EMBL" id="EWS71097.1"/>
    </source>
</evidence>
<sequence>MTKLIEMSNIMKDQLILVAIDILLINIRMISTQKLNYKKYFIIITTFLCYLNNILTNSQINLILSKQFIFSTSLQFQSSLSLTRSKQLIILDLQIYLNKIQQVNHK</sequence>
<dbReference type="RefSeq" id="XP_012656396.1">
    <property type="nucleotide sequence ID" value="XM_012800942.1"/>
</dbReference>
<protein>
    <submittedName>
        <fullName evidence="2">Transmembrane protein, putative</fullName>
    </submittedName>
</protein>
<evidence type="ECO:0000313" key="3">
    <source>
        <dbReference type="Proteomes" id="UP000009168"/>
    </source>
</evidence>
<keyword evidence="1" id="KW-0472">Membrane</keyword>
<dbReference type="InParanoid" id="W7WZR6"/>
<reference evidence="3" key="1">
    <citation type="journal article" date="2006" name="PLoS Biol.">
        <title>Macronuclear genome sequence of the ciliate Tetrahymena thermophila, a model eukaryote.</title>
        <authorList>
            <person name="Eisen J.A."/>
            <person name="Coyne R.S."/>
            <person name="Wu M."/>
            <person name="Wu D."/>
            <person name="Thiagarajan M."/>
            <person name="Wortman J.R."/>
            <person name="Badger J.H."/>
            <person name="Ren Q."/>
            <person name="Amedeo P."/>
            <person name="Jones K.M."/>
            <person name="Tallon L.J."/>
            <person name="Delcher A.L."/>
            <person name="Salzberg S.L."/>
            <person name="Silva J.C."/>
            <person name="Haas B.J."/>
            <person name="Majoros W.H."/>
            <person name="Farzad M."/>
            <person name="Carlton J.M."/>
            <person name="Smith R.K. Jr."/>
            <person name="Garg J."/>
            <person name="Pearlman R.E."/>
            <person name="Karrer K.M."/>
            <person name="Sun L."/>
            <person name="Manning G."/>
            <person name="Elde N.C."/>
            <person name="Turkewitz A.P."/>
            <person name="Asai D.J."/>
            <person name="Wilkes D.E."/>
            <person name="Wang Y."/>
            <person name="Cai H."/>
            <person name="Collins K."/>
            <person name="Stewart B.A."/>
            <person name="Lee S.R."/>
            <person name="Wilamowska K."/>
            <person name="Weinberg Z."/>
            <person name="Ruzzo W.L."/>
            <person name="Wloga D."/>
            <person name="Gaertig J."/>
            <person name="Frankel J."/>
            <person name="Tsao C.-C."/>
            <person name="Gorovsky M.A."/>
            <person name="Keeling P.J."/>
            <person name="Waller R.F."/>
            <person name="Patron N.J."/>
            <person name="Cherry J.M."/>
            <person name="Stover N.A."/>
            <person name="Krieger C.J."/>
            <person name="del Toro C."/>
            <person name="Ryder H.F."/>
            <person name="Williamson S.C."/>
            <person name="Barbeau R.A."/>
            <person name="Hamilton E.P."/>
            <person name="Orias E."/>
        </authorList>
    </citation>
    <scope>NUCLEOTIDE SEQUENCE [LARGE SCALE GENOMIC DNA]</scope>
    <source>
        <strain evidence="3">SB210</strain>
    </source>
</reference>
<dbReference type="GeneID" id="24440015"/>
<feature type="transmembrane region" description="Helical" evidence="1">
    <location>
        <begin position="37"/>
        <end position="55"/>
    </location>
</feature>
<dbReference type="EMBL" id="GG662245">
    <property type="protein sequence ID" value="EWS71097.1"/>
    <property type="molecule type" value="Genomic_DNA"/>
</dbReference>
<keyword evidence="1" id="KW-1133">Transmembrane helix</keyword>
<proteinExistence type="predicted"/>
<keyword evidence="3" id="KW-1185">Reference proteome</keyword>
<dbReference type="Proteomes" id="UP000009168">
    <property type="component" value="Unassembled WGS sequence"/>
</dbReference>
<name>W7WZR6_TETTS</name>
<feature type="transmembrane region" description="Helical" evidence="1">
    <location>
        <begin position="15"/>
        <end position="31"/>
    </location>
</feature>
<organism evidence="2 3">
    <name type="scientific">Tetrahymena thermophila (strain SB210)</name>
    <dbReference type="NCBI Taxonomy" id="312017"/>
    <lineage>
        <taxon>Eukaryota</taxon>
        <taxon>Sar</taxon>
        <taxon>Alveolata</taxon>
        <taxon>Ciliophora</taxon>
        <taxon>Intramacronucleata</taxon>
        <taxon>Oligohymenophorea</taxon>
        <taxon>Hymenostomatida</taxon>
        <taxon>Tetrahymenina</taxon>
        <taxon>Tetrahymenidae</taxon>
        <taxon>Tetrahymena</taxon>
    </lineage>
</organism>
<keyword evidence="1 2" id="KW-0812">Transmembrane</keyword>
<dbReference type="KEGG" id="tet:TTHERM_000647529"/>
<evidence type="ECO:0000256" key="1">
    <source>
        <dbReference type="SAM" id="Phobius"/>
    </source>
</evidence>